<feature type="compositionally biased region" description="Pro residues" evidence="7">
    <location>
        <begin position="1026"/>
        <end position="1046"/>
    </location>
</feature>
<gene>
    <name evidence="8" type="ORF">WMY93_002061</name>
</gene>
<feature type="compositionally biased region" description="Basic and acidic residues" evidence="7">
    <location>
        <begin position="1054"/>
        <end position="1070"/>
    </location>
</feature>
<proteinExistence type="predicted"/>
<name>A0AAW0Q136_9GOBI</name>
<feature type="compositionally biased region" description="Basic residues" evidence="7">
    <location>
        <begin position="628"/>
        <end position="649"/>
    </location>
</feature>
<dbReference type="GO" id="GO:0048188">
    <property type="term" value="C:Set1C/COMPASS complex"/>
    <property type="evidence" value="ECO:0007669"/>
    <property type="project" value="TreeGrafter"/>
</dbReference>
<keyword evidence="4" id="KW-0949">S-adenosyl-L-methionine</keyword>
<feature type="compositionally biased region" description="Acidic residues" evidence="7">
    <location>
        <begin position="798"/>
        <end position="809"/>
    </location>
</feature>
<keyword evidence="6" id="KW-0539">Nucleus</keyword>
<feature type="compositionally biased region" description="Pro residues" evidence="7">
    <location>
        <begin position="865"/>
        <end position="896"/>
    </location>
</feature>
<evidence type="ECO:0000313" key="9">
    <source>
        <dbReference type="Proteomes" id="UP001460270"/>
    </source>
</evidence>
<comment type="caution">
    <text evidence="8">The sequence shown here is derived from an EMBL/GenBank/DDBJ whole genome shotgun (WGS) entry which is preliminary data.</text>
</comment>
<keyword evidence="5" id="KW-0156">Chromatin regulator</keyword>
<dbReference type="InterPro" id="IPR044570">
    <property type="entry name" value="Set1-like"/>
</dbReference>
<evidence type="ECO:0000256" key="5">
    <source>
        <dbReference type="ARBA" id="ARBA00022853"/>
    </source>
</evidence>
<evidence type="ECO:0000313" key="8">
    <source>
        <dbReference type="EMBL" id="KAK7938735.1"/>
    </source>
</evidence>
<feature type="region of interest" description="Disordered" evidence="7">
    <location>
        <begin position="951"/>
        <end position="1082"/>
    </location>
</feature>
<feature type="region of interest" description="Disordered" evidence="7">
    <location>
        <begin position="748"/>
        <end position="906"/>
    </location>
</feature>
<dbReference type="GO" id="GO:0032259">
    <property type="term" value="P:methylation"/>
    <property type="evidence" value="ECO:0007669"/>
    <property type="project" value="UniProtKB-KW"/>
</dbReference>
<protein>
    <submittedName>
        <fullName evidence="8">Uncharacterized protein</fullName>
    </submittedName>
</protein>
<feature type="compositionally biased region" description="Pro residues" evidence="7">
    <location>
        <begin position="382"/>
        <end position="393"/>
    </location>
</feature>
<feature type="region of interest" description="Disordered" evidence="7">
    <location>
        <begin position="429"/>
        <end position="529"/>
    </location>
</feature>
<dbReference type="Proteomes" id="UP001460270">
    <property type="component" value="Unassembled WGS sequence"/>
</dbReference>
<feature type="compositionally biased region" description="Basic and acidic residues" evidence="7">
    <location>
        <begin position="650"/>
        <end position="659"/>
    </location>
</feature>
<reference evidence="9" key="1">
    <citation type="submission" date="2024-04" db="EMBL/GenBank/DDBJ databases">
        <title>Salinicola lusitanus LLJ914,a marine bacterium isolated from the Okinawa Trough.</title>
        <authorList>
            <person name="Li J."/>
        </authorList>
    </citation>
    <scope>NUCLEOTIDE SEQUENCE [LARGE SCALE GENOMIC DNA]</scope>
</reference>
<evidence type="ECO:0000256" key="3">
    <source>
        <dbReference type="ARBA" id="ARBA00022679"/>
    </source>
</evidence>
<dbReference type="GO" id="GO:0042800">
    <property type="term" value="F:histone H3K4 methyltransferase activity"/>
    <property type="evidence" value="ECO:0007669"/>
    <property type="project" value="InterPro"/>
</dbReference>
<evidence type="ECO:0000256" key="2">
    <source>
        <dbReference type="ARBA" id="ARBA00022603"/>
    </source>
</evidence>
<feature type="compositionally biased region" description="Low complexity" evidence="7">
    <location>
        <begin position="825"/>
        <end position="862"/>
    </location>
</feature>
<evidence type="ECO:0000256" key="4">
    <source>
        <dbReference type="ARBA" id="ARBA00022691"/>
    </source>
</evidence>
<dbReference type="PANTHER" id="PTHR45814:SF3">
    <property type="entry name" value="HISTONE-LYSINE N-METHYLTRANSFERASE SETD1A"/>
    <property type="match status" value="1"/>
</dbReference>
<comment type="subcellular location">
    <subcellularLocation>
        <location evidence="1">Nucleus</location>
    </subcellularLocation>
</comment>
<organism evidence="8 9">
    <name type="scientific">Mugilogobius chulae</name>
    <name type="common">yellowstripe goby</name>
    <dbReference type="NCBI Taxonomy" id="88201"/>
    <lineage>
        <taxon>Eukaryota</taxon>
        <taxon>Metazoa</taxon>
        <taxon>Chordata</taxon>
        <taxon>Craniata</taxon>
        <taxon>Vertebrata</taxon>
        <taxon>Euteleostomi</taxon>
        <taxon>Actinopterygii</taxon>
        <taxon>Neopterygii</taxon>
        <taxon>Teleostei</taxon>
        <taxon>Neoteleostei</taxon>
        <taxon>Acanthomorphata</taxon>
        <taxon>Gobiaria</taxon>
        <taxon>Gobiiformes</taxon>
        <taxon>Gobioidei</taxon>
        <taxon>Gobiidae</taxon>
        <taxon>Gobionellinae</taxon>
        <taxon>Mugilogobius</taxon>
    </lineage>
</organism>
<keyword evidence="3" id="KW-0808">Transferase</keyword>
<evidence type="ECO:0000256" key="1">
    <source>
        <dbReference type="ARBA" id="ARBA00004123"/>
    </source>
</evidence>
<dbReference type="EMBL" id="JBBPFD010000002">
    <property type="protein sequence ID" value="KAK7938735.1"/>
    <property type="molecule type" value="Genomic_DNA"/>
</dbReference>
<feature type="compositionally biased region" description="Basic and acidic residues" evidence="7">
    <location>
        <begin position="564"/>
        <end position="595"/>
    </location>
</feature>
<feature type="compositionally biased region" description="Basic and acidic residues" evidence="7">
    <location>
        <begin position="607"/>
        <end position="618"/>
    </location>
</feature>
<feature type="compositionally biased region" description="Basic and acidic residues" evidence="7">
    <location>
        <begin position="509"/>
        <end position="519"/>
    </location>
</feature>
<evidence type="ECO:0000256" key="6">
    <source>
        <dbReference type="ARBA" id="ARBA00023242"/>
    </source>
</evidence>
<dbReference type="PRINTS" id="PR01217">
    <property type="entry name" value="PRICHEXTENSN"/>
</dbReference>
<feature type="compositionally biased region" description="Low complexity" evidence="7">
    <location>
        <begin position="472"/>
        <end position="483"/>
    </location>
</feature>
<feature type="region of interest" description="Disordered" evidence="7">
    <location>
        <begin position="368"/>
        <end position="402"/>
    </location>
</feature>
<accession>A0AAW0Q136</accession>
<keyword evidence="9" id="KW-1185">Reference proteome</keyword>
<feature type="compositionally biased region" description="Low complexity" evidence="7">
    <location>
        <begin position="660"/>
        <end position="708"/>
    </location>
</feature>
<dbReference type="PANTHER" id="PTHR45814">
    <property type="entry name" value="HISTONE-LYSINE N-METHYLTRANSFERASE SETD1"/>
    <property type="match status" value="1"/>
</dbReference>
<sequence length="1093" mass="118910">MKVSWRIADSIRHTDGEQARLSGWFGDGGALNISTILAKNSENLKSPGAAVLPSDRLVSRSGLSVFVAPLRAARLLCPGLALHRAGTRSLQGGVSSGSNRGLSLPWKSHMRIAKLFAPRKVRLTLLVLRHTGFVFACVRIRKCVSGRRTAAPSPALCRGHFCSFTQLLLNPLLNFNSSQAAEYIYRVNDWSTVLFVKHKPCLTSASVSVCSCRMDPDTGAETQKAVSLQWKSYKLVQDPATRRVTQKIYRYDGVHFSVPDSGFPPVGDLRDPRPRRLWSRCKEISLPVPKFKRWRRWRSCSTRRRGNTWVWPESCSRAPEEPKTTVKHLHNTSVMGNLIHAQLDIKGQQRQKYYDLIVNGSYTPQTVPLGGKALSDQTRVQPPAPAPAQPQPQPDTSSELRRRLSSELAVLAAGVQALTAGNLPPAPASVDLDSSFTPGSTASSQGGSGTPHSSRSGTPFSQDSGYAGNRHSSYSSSSLGSGYPPQDMLPSSSSSSAVSSTVGGYKVSRYPDDLQDSVHYRGRPVYPPGSAYRPGEPPCYPPPYPHMPPHHSGMPPPPHQYEQLPERERERDRERDGRYGGGGGRERRSSYHHQDSNSSSKYSSHHHREDRAYSRRDSTGSGRSSEHGRHHRNHHHSSSHNHHSRRRSSHDRDRDRDGDFSSSNNNSSNNNDPRYSSSNSHRSSSNSLSPPPASAFKDSAAAAQNADKNPQRRLPLCPFLSPKRQRRLLLLRLSLRLRHGRRRGRVAGFHAAPGQSQSGGAVEQTQTQTQHAADSAQKPEQNPASSAQHFPSPHSSGEDMEISDEEEGDTAAISTPHAAPPPGSSPSSAPLGSAPQPAPADPSSSSSPPPDSSSSSSSQQQQHFPPMPSYPPHLPPPPPPGYSLQPPPPPGIPPLPHMELHPEYPPPMPPPHLFDYASSMELMSQYSGGAPMSFQMQTHMLSRLHQMRMAASSASTGLTPGPGEGYSRLQLLPPPLDSSSTFYGAGRQQLPLRPGPQVHASSHAVPVPPGPAQLSAPSSSRASPHSLPPPSWPPLPPHFPFMPPPGLRYGPARGPERGGAEGSEFQRAEAGEQPVESPHEATVQLSWISSFRR</sequence>
<evidence type="ECO:0000256" key="7">
    <source>
        <dbReference type="SAM" id="MobiDB-lite"/>
    </source>
</evidence>
<feature type="region of interest" description="Disordered" evidence="7">
    <location>
        <begin position="543"/>
        <end position="719"/>
    </location>
</feature>
<keyword evidence="2" id="KW-0489">Methyltransferase</keyword>
<feature type="compositionally biased region" description="Low complexity" evidence="7">
    <location>
        <begin position="491"/>
        <end position="500"/>
    </location>
</feature>
<feature type="compositionally biased region" description="Polar residues" evidence="7">
    <location>
        <begin position="451"/>
        <end position="464"/>
    </location>
</feature>
<feature type="compositionally biased region" description="Polar residues" evidence="7">
    <location>
        <begin position="754"/>
        <end position="795"/>
    </location>
</feature>
<feature type="compositionally biased region" description="Low complexity" evidence="7">
    <location>
        <begin position="1012"/>
        <end position="1025"/>
    </location>
</feature>
<dbReference type="AlphaFoldDB" id="A0AAW0Q136"/>